<dbReference type="Pfam" id="PF13302">
    <property type="entry name" value="Acetyltransf_3"/>
    <property type="match status" value="1"/>
</dbReference>
<keyword evidence="3" id="KW-1185">Reference proteome</keyword>
<comment type="caution">
    <text evidence="2">The sequence shown here is derived from an EMBL/GenBank/DDBJ whole genome shotgun (WGS) entry which is preliminary data.</text>
</comment>
<dbReference type="PROSITE" id="PS51186">
    <property type="entry name" value="GNAT"/>
    <property type="match status" value="1"/>
</dbReference>
<dbReference type="InterPro" id="IPR051531">
    <property type="entry name" value="N-acetyltransferase"/>
</dbReference>
<evidence type="ECO:0000259" key="1">
    <source>
        <dbReference type="PROSITE" id="PS51186"/>
    </source>
</evidence>
<evidence type="ECO:0000313" key="3">
    <source>
        <dbReference type="Proteomes" id="UP000018004"/>
    </source>
</evidence>
<dbReference type="STRING" id="1341181.FLJC2902T_15180"/>
<dbReference type="eggNOG" id="COG1670">
    <property type="taxonomic scope" value="Bacteria"/>
</dbReference>
<dbReference type="GO" id="GO:0016747">
    <property type="term" value="F:acyltransferase activity, transferring groups other than amino-acyl groups"/>
    <property type="evidence" value="ECO:0007669"/>
    <property type="project" value="InterPro"/>
</dbReference>
<dbReference type="PANTHER" id="PTHR43792:SF16">
    <property type="entry name" value="N-ACETYLTRANSFERASE DOMAIN-CONTAINING PROTEIN"/>
    <property type="match status" value="1"/>
</dbReference>
<name>V6SNB3_9FLAO</name>
<dbReference type="RefSeq" id="WP_023579156.1">
    <property type="nucleotide sequence ID" value="NZ_AVGG01000007.1"/>
</dbReference>
<dbReference type="PATRIC" id="fig|1341181.4.peg.1494"/>
<organism evidence="2 3">
    <name type="scientific">Flavobacterium limnosediminis JC2902</name>
    <dbReference type="NCBI Taxonomy" id="1341181"/>
    <lineage>
        <taxon>Bacteria</taxon>
        <taxon>Pseudomonadati</taxon>
        <taxon>Bacteroidota</taxon>
        <taxon>Flavobacteriia</taxon>
        <taxon>Flavobacteriales</taxon>
        <taxon>Flavobacteriaceae</taxon>
        <taxon>Flavobacterium</taxon>
    </lineage>
</organism>
<dbReference type="Proteomes" id="UP000018004">
    <property type="component" value="Unassembled WGS sequence"/>
</dbReference>
<dbReference type="Gene3D" id="3.40.630.30">
    <property type="match status" value="1"/>
</dbReference>
<keyword evidence="2" id="KW-0808">Transferase</keyword>
<protein>
    <submittedName>
        <fullName evidence="2">GCN5-related N-acetyltransferase</fullName>
    </submittedName>
</protein>
<dbReference type="SUPFAM" id="SSF55729">
    <property type="entry name" value="Acyl-CoA N-acyltransferases (Nat)"/>
    <property type="match status" value="1"/>
</dbReference>
<dbReference type="EMBL" id="AVGG01000007">
    <property type="protein sequence ID" value="ESU28173.1"/>
    <property type="molecule type" value="Genomic_DNA"/>
</dbReference>
<dbReference type="InterPro" id="IPR016181">
    <property type="entry name" value="Acyl_CoA_acyltransferase"/>
</dbReference>
<evidence type="ECO:0000313" key="2">
    <source>
        <dbReference type="EMBL" id="ESU28173.1"/>
    </source>
</evidence>
<reference evidence="2 3" key="1">
    <citation type="submission" date="2013-08" db="EMBL/GenBank/DDBJ databases">
        <title>Flavobacterium limnosediminis JC2902 genome sequencing.</title>
        <authorList>
            <person name="Lee K."/>
            <person name="Yi H."/>
            <person name="Park S."/>
            <person name="Chun J."/>
        </authorList>
    </citation>
    <scope>NUCLEOTIDE SEQUENCE [LARGE SCALE GENOMIC DNA]</scope>
    <source>
        <strain evidence="2 3">JC2902</strain>
    </source>
</reference>
<sequence>MNIKLETERLILREILLSDAEEMFKLDSNPNVNTYLGNNPVKTIDESLTLINNLQNQYKKNGIGRFAVVLKETNEFIGWSGIKFLTEPENNHVNVYEIGYRLQEEYWGKGYGSEAAQAWLDYGFSEMKIEKMYASVHKENTASKRILEKIGMQITSEFLWNGIPCYWLEMENNLV</sequence>
<gene>
    <name evidence="2" type="ORF">FLJC2902T_15180</name>
</gene>
<proteinExistence type="predicted"/>
<dbReference type="AlphaFoldDB" id="V6SNB3"/>
<dbReference type="OrthoDB" id="9788916at2"/>
<feature type="domain" description="N-acetyltransferase" evidence="1">
    <location>
        <begin position="10"/>
        <end position="175"/>
    </location>
</feature>
<dbReference type="InterPro" id="IPR000182">
    <property type="entry name" value="GNAT_dom"/>
</dbReference>
<accession>V6SNB3</accession>
<dbReference type="PANTHER" id="PTHR43792">
    <property type="entry name" value="GNAT FAMILY, PUTATIVE (AFU_ORTHOLOGUE AFUA_3G00765)-RELATED-RELATED"/>
    <property type="match status" value="1"/>
</dbReference>